<keyword evidence="2" id="KW-0547">Nucleotide-binding</keyword>
<evidence type="ECO:0000256" key="7">
    <source>
        <dbReference type="ARBA" id="ARBA00049014"/>
    </source>
</evidence>
<keyword evidence="1" id="KW-0808">Transferase</keyword>
<proteinExistence type="inferred from homology"/>
<dbReference type="AlphaFoldDB" id="A0A6A5HC45"/>
<dbReference type="SUPFAM" id="SSF56112">
    <property type="entry name" value="Protein kinase-like (PK-like)"/>
    <property type="match status" value="1"/>
</dbReference>
<evidence type="ECO:0000313" key="12">
    <source>
        <dbReference type="EMBL" id="KAF1763963.1"/>
    </source>
</evidence>
<dbReference type="InterPro" id="IPR011009">
    <property type="entry name" value="Kinase-like_dom_sf"/>
</dbReference>
<feature type="compositionally biased region" description="Low complexity" evidence="10">
    <location>
        <begin position="1"/>
        <end position="14"/>
    </location>
</feature>
<evidence type="ECO:0000256" key="6">
    <source>
        <dbReference type="ARBA" id="ARBA00038999"/>
    </source>
</evidence>
<feature type="domain" description="Protein kinase" evidence="11">
    <location>
        <begin position="111"/>
        <end position="344"/>
    </location>
</feature>
<dbReference type="PROSITE" id="PS50011">
    <property type="entry name" value="PROTEIN_KINASE_DOM"/>
    <property type="match status" value="1"/>
</dbReference>
<feature type="region of interest" description="Disordered" evidence="10">
    <location>
        <begin position="1"/>
        <end position="42"/>
    </location>
</feature>
<dbReference type="Proteomes" id="UP000483820">
    <property type="component" value="Chromosome II"/>
</dbReference>
<dbReference type="GO" id="GO:0004708">
    <property type="term" value="F:MAP kinase kinase activity"/>
    <property type="evidence" value="ECO:0007669"/>
    <property type="project" value="UniProtKB-EC"/>
</dbReference>
<sequence length="344" mass="38258">MASSRSSSTTSIGSRHSKTSNKDGKFSLPDKPGRPQERREEILETSPAKRLKKEVETVNECAGTSNLVDKNVNLKVYGTIPFVKNTYEQLKEDNGLLTLPTSSVTVTPKDFTHIQYKGEGVSGRVEIVEYKKFKVAMKSILIGTTPKTTKIDDVVRELNFLKMCKGCDEFIFFRGFLERANYVDIFMEPMRSSLACFIKKEIKLPEIALRAVIAHITIGLHWLLDALGSIHRDIKPGNLLCDDNGHVKIGDLGSCARVEDIEIDEKKQSVAGTISYQPPEAVSKTMTEASLLKLDTWSLGISILELATSKHPFSQQKLANQEDTLEFDIIVKNPPALPTNSIKS</sequence>
<keyword evidence="3" id="KW-0418">Kinase</keyword>
<comment type="catalytic activity">
    <reaction evidence="8">
        <text>L-threonyl-[protein] + ATP = O-phospho-L-threonyl-[protein] + ADP + H(+)</text>
        <dbReference type="Rhea" id="RHEA:46608"/>
        <dbReference type="Rhea" id="RHEA-COMP:11060"/>
        <dbReference type="Rhea" id="RHEA-COMP:11605"/>
        <dbReference type="ChEBI" id="CHEBI:15378"/>
        <dbReference type="ChEBI" id="CHEBI:30013"/>
        <dbReference type="ChEBI" id="CHEBI:30616"/>
        <dbReference type="ChEBI" id="CHEBI:61977"/>
        <dbReference type="ChEBI" id="CHEBI:456216"/>
        <dbReference type="EC" id="2.7.12.2"/>
    </reaction>
</comment>
<dbReference type="KEGG" id="crq:GCK72_003909"/>
<dbReference type="InterPro" id="IPR000719">
    <property type="entry name" value="Prot_kinase_dom"/>
</dbReference>
<dbReference type="PANTHER" id="PTHR48013">
    <property type="entry name" value="DUAL SPECIFICITY MITOGEN-ACTIVATED PROTEIN KINASE KINASE 5-RELATED"/>
    <property type="match status" value="1"/>
</dbReference>
<dbReference type="Gene3D" id="1.10.510.10">
    <property type="entry name" value="Transferase(Phosphotransferase) domain 1"/>
    <property type="match status" value="1"/>
</dbReference>
<name>A0A6A5HC45_CAERE</name>
<feature type="compositionally biased region" description="Basic and acidic residues" evidence="10">
    <location>
        <begin position="31"/>
        <end position="42"/>
    </location>
</feature>
<comment type="caution">
    <text evidence="12">The sequence shown here is derived from an EMBL/GenBank/DDBJ whole genome shotgun (WGS) entry which is preliminary data.</text>
</comment>
<evidence type="ECO:0000256" key="10">
    <source>
        <dbReference type="SAM" id="MobiDB-lite"/>
    </source>
</evidence>
<dbReference type="SMART" id="SM00220">
    <property type="entry name" value="S_TKc"/>
    <property type="match status" value="1"/>
</dbReference>
<comment type="catalytic activity">
    <reaction evidence="9">
        <text>L-tyrosyl-[protein] + ATP = O-phospho-L-tyrosyl-[protein] + ADP + H(+)</text>
        <dbReference type="Rhea" id="RHEA:10596"/>
        <dbReference type="Rhea" id="RHEA-COMP:10136"/>
        <dbReference type="Rhea" id="RHEA-COMP:20101"/>
        <dbReference type="ChEBI" id="CHEBI:15378"/>
        <dbReference type="ChEBI" id="CHEBI:30616"/>
        <dbReference type="ChEBI" id="CHEBI:46858"/>
        <dbReference type="ChEBI" id="CHEBI:61978"/>
        <dbReference type="ChEBI" id="CHEBI:456216"/>
        <dbReference type="EC" id="2.7.12.2"/>
    </reaction>
</comment>
<protein>
    <recommendedName>
        <fullName evidence="6">mitogen-activated protein kinase kinase</fullName>
        <ecNumber evidence="6">2.7.12.2</ecNumber>
    </recommendedName>
</protein>
<reference evidence="12 13" key="1">
    <citation type="submission" date="2019-12" db="EMBL/GenBank/DDBJ databases">
        <title>Chromosome-level assembly of the Caenorhabditis remanei genome.</title>
        <authorList>
            <person name="Teterina A.A."/>
            <person name="Willis J.H."/>
            <person name="Phillips P.C."/>
        </authorList>
    </citation>
    <scope>NUCLEOTIDE SEQUENCE [LARGE SCALE GENOMIC DNA]</scope>
    <source>
        <strain evidence="12 13">PX506</strain>
        <tissue evidence="12">Whole organism</tissue>
    </source>
</reference>
<comment type="catalytic activity">
    <reaction evidence="7">
        <text>L-seryl-[protein] + ATP = O-phospho-L-seryl-[protein] + ADP + H(+)</text>
        <dbReference type="Rhea" id="RHEA:17989"/>
        <dbReference type="Rhea" id="RHEA-COMP:9863"/>
        <dbReference type="Rhea" id="RHEA-COMP:11604"/>
        <dbReference type="ChEBI" id="CHEBI:15378"/>
        <dbReference type="ChEBI" id="CHEBI:29999"/>
        <dbReference type="ChEBI" id="CHEBI:30616"/>
        <dbReference type="ChEBI" id="CHEBI:83421"/>
        <dbReference type="ChEBI" id="CHEBI:456216"/>
        <dbReference type="EC" id="2.7.12.2"/>
    </reaction>
</comment>
<dbReference type="EMBL" id="WUAV01000002">
    <property type="protein sequence ID" value="KAF1763963.1"/>
    <property type="molecule type" value="Genomic_DNA"/>
</dbReference>
<evidence type="ECO:0000256" key="9">
    <source>
        <dbReference type="ARBA" id="ARBA00051693"/>
    </source>
</evidence>
<dbReference type="Pfam" id="PF00069">
    <property type="entry name" value="Pkinase"/>
    <property type="match status" value="1"/>
</dbReference>
<dbReference type="EC" id="2.7.12.2" evidence="6"/>
<evidence type="ECO:0000256" key="3">
    <source>
        <dbReference type="ARBA" id="ARBA00022777"/>
    </source>
</evidence>
<evidence type="ECO:0000256" key="5">
    <source>
        <dbReference type="ARBA" id="ARBA00038035"/>
    </source>
</evidence>
<gene>
    <name evidence="12" type="ORF">GCK72_003909</name>
</gene>
<dbReference type="GeneID" id="9818574"/>
<evidence type="ECO:0000313" key="13">
    <source>
        <dbReference type="Proteomes" id="UP000483820"/>
    </source>
</evidence>
<organism evidence="12 13">
    <name type="scientific">Caenorhabditis remanei</name>
    <name type="common">Caenorhabditis vulgaris</name>
    <dbReference type="NCBI Taxonomy" id="31234"/>
    <lineage>
        <taxon>Eukaryota</taxon>
        <taxon>Metazoa</taxon>
        <taxon>Ecdysozoa</taxon>
        <taxon>Nematoda</taxon>
        <taxon>Chromadorea</taxon>
        <taxon>Rhabditida</taxon>
        <taxon>Rhabditina</taxon>
        <taxon>Rhabditomorpha</taxon>
        <taxon>Rhabditoidea</taxon>
        <taxon>Rhabditidae</taxon>
        <taxon>Peloderinae</taxon>
        <taxon>Caenorhabditis</taxon>
    </lineage>
</organism>
<dbReference type="Gene3D" id="3.30.200.20">
    <property type="entry name" value="Phosphorylase Kinase, domain 1"/>
    <property type="match status" value="1"/>
</dbReference>
<evidence type="ECO:0000256" key="8">
    <source>
        <dbReference type="ARBA" id="ARBA00049299"/>
    </source>
</evidence>
<dbReference type="PANTHER" id="PTHR48013:SF9">
    <property type="entry name" value="DUAL SPECIFICITY MITOGEN-ACTIVATED PROTEIN KINASE KINASE 5"/>
    <property type="match status" value="1"/>
</dbReference>
<comment type="similarity">
    <text evidence="5">Belongs to the protein kinase superfamily. STE Ser/Thr protein kinase family. MAP kinase kinase subfamily.</text>
</comment>
<keyword evidence="4" id="KW-0067">ATP-binding</keyword>
<evidence type="ECO:0000259" key="11">
    <source>
        <dbReference type="PROSITE" id="PS50011"/>
    </source>
</evidence>
<evidence type="ECO:0000256" key="4">
    <source>
        <dbReference type="ARBA" id="ARBA00022840"/>
    </source>
</evidence>
<dbReference type="GO" id="GO:0005524">
    <property type="term" value="F:ATP binding"/>
    <property type="evidence" value="ECO:0007669"/>
    <property type="project" value="UniProtKB-KW"/>
</dbReference>
<dbReference type="CTD" id="9818574"/>
<dbReference type="RefSeq" id="XP_053588520.1">
    <property type="nucleotide sequence ID" value="XM_053724326.1"/>
</dbReference>
<evidence type="ECO:0000256" key="1">
    <source>
        <dbReference type="ARBA" id="ARBA00022679"/>
    </source>
</evidence>
<evidence type="ECO:0000256" key="2">
    <source>
        <dbReference type="ARBA" id="ARBA00022741"/>
    </source>
</evidence>
<accession>A0A6A5HC45</accession>